<gene>
    <name evidence="13" type="ORF">SAMN05216593_109147</name>
</gene>
<evidence type="ECO:0000259" key="12">
    <source>
        <dbReference type="Pfam" id="PF12019"/>
    </source>
</evidence>
<keyword evidence="6 11" id="KW-0812">Transmembrane</keyword>
<reference evidence="13 14" key="1">
    <citation type="submission" date="2016-11" db="EMBL/GenBank/DDBJ databases">
        <authorList>
            <person name="Jaros S."/>
            <person name="Januszkiewicz K."/>
            <person name="Wedrychowicz H."/>
        </authorList>
    </citation>
    <scope>NUCLEOTIDE SEQUENCE [LARGE SCALE GENOMIC DNA]</scope>
    <source>
        <strain evidence="13 14">LMG 26898</strain>
    </source>
</reference>
<dbReference type="STRING" id="1190415.SAMN05216593_109147"/>
<comment type="similarity">
    <text evidence="9">Belongs to the GSP H family.</text>
</comment>
<evidence type="ECO:0000256" key="2">
    <source>
        <dbReference type="ARBA" id="ARBA00021549"/>
    </source>
</evidence>
<dbReference type="Pfam" id="PF12019">
    <property type="entry name" value="GspH"/>
    <property type="match status" value="1"/>
</dbReference>
<evidence type="ECO:0000256" key="8">
    <source>
        <dbReference type="ARBA" id="ARBA00023136"/>
    </source>
</evidence>
<name>A0A1M7PBK6_9PSED</name>
<dbReference type="Gene3D" id="3.55.40.10">
    <property type="entry name" value="minor pseudopilin epsh domain"/>
    <property type="match status" value="1"/>
</dbReference>
<organism evidence="13 14">
    <name type="scientific">Pseudomonas asturiensis</name>
    <dbReference type="NCBI Taxonomy" id="1190415"/>
    <lineage>
        <taxon>Bacteria</taxon>
        <taxon>Pseudomonadati</taxon>
        <taxon>Pseudomonadota</taxon>
        <taxon>Gammaproteobacteria</taxon>
        <taxon>Pseudomonadales</taxon>
        <taxon>Pseudomonadaceae</taxon>
        <taxon>Pseudomonas</taxon>
    </lineage>
</organism>
<dbReference type="EMBL" id="FRDA01000009">
    <property type="protein sequence ID" value="SHN14221.1"/>
    <property type="molecule type" value="Genomic_DNA"/>
</dbReference>
<evidence type="ECO:0000256" key="3">
    <source>
        <dbReference type="ARBA" id="ARBA00022475"/>
    </source>
</evidence>
<evidence type="ECO:0000256" key="5">
    <source>
        <dbReference type="ARBA" id="ARBA00022519"/>
    </source>
</evidence>
<evidence type="ECO:0000313" key="13">
    <source>
        <dbReference type="EMBL" id="SHN14221.1"/>
    </source>
</evidence>
<accession>A0A1M7PBK6</accession>
<dbReference type="GO" id="GO:0005886">
    <property type="term" value="C:plasma membrane"/>
    <property type="evidence" value="ECO:0007669"/>
    <property type="project" value="UniProtKB-SubCell"/>
</dbReference>
<evidence type="ECO:0000256" key="10">
    <source>
        <dbReference type="ARBA" id="ARBA00030775"/>
    </source>
</evidence>
<feature type="transmembrane region" description="Helical" evidence="11">
    <location>
        <begin position="7"/>
        <end position="28"/>
    </location>
</feature>
<dbReference type="OrthoDB" id="2313614at2"/>
<evidence type="ECO:0000256" key="4">
    <source>
        <dbReference type="ARBA" id="ARBA00022481"/>
    </source>
</evidence>
<evidence type="ECO:0000256" key="9">
    <source>
        <dbReference type="ARBA" id="ARBA00025772"/>
    </source>
</evidence>
<dbReference type="GO" id="GO:0015628">
    <property type="term" value="P:protein secretion by the type II secretion system"/>
    <property type="evidence" value="ECO:0007669"/>
    <property type="project" value="InterPro"/>
</dbReference>
<dbReference type="PROSITE" id="PS00409">
    <property type="entry name" value="PROKAR_NTER_METHYL"/>
    <property type="match status" value="1"/>
</dbReference>
<protein>
    <recommendedName>
        <fullName evidence="2">Type II secretion system protein H</fullName>
    </recommendedName>
    <alternativeName>
        <fullName evidence="10">General secretion pathway protein H</fullName>
    </alternativeName>
</protein>
<dbReference type="RefSeq" id="WP_073168780.1">
    <property type="nucleotide sequence ID" value="NZ_FRDA01000009.1"/>
</dbReference>
<proteinExistence type="inferred from homology"/>
<dbReference type="NCBIfam" id="TIGR02532">
    <property type="entry name" value="IV_pilin_GFxxxE"/>
    <property type="match status" value="1"/>
</dbReference>
<keyword evidence="5" id="KW-0997">Cell inner membrane</keyword>
<evidence type="ECO:0000256" key="6">
    <source>
        <dbReference type="ARBA" id="ARBA00022692"/>
    </source>
</evidence>
<evidence type="ECO:0000256" key="1">
    <source>
        <dbReference type="ARBA" id="ARBA00004377"/>
    </source>
</evidence>
<keyword evidence="8 11" id="KW-0472">Membrane</keyword>
<feature type="domain" description="General secretion pathway GspH" evidence="12">
    <location>
        <begin position="44"/>
        <end position="155"/>
    </location>
</feature>
<dbReference type="SUPFAM" id="SSF54523">
    <property type="entry name" value="Pili subunits"/>
    <property type="match status" value="1"/>
</dbReference>
<dbReference type="InterPro" id="IPR012902">
    <property type="entry name" value="N_methyl_site"/>
</dbReference>
<keyword evidence="7 11" id="KW-1133">Transmembrane helix</keyword>
<keyword evidence="3" id="KW-1003">Cell membrane</keyword>
<dbReference type="Proteomes" id="UP000183983">
    <property type="component" value="Unassembled WGS sequence"/>
</dbReference>
<dbReference type="Pfam" id="PF07963">
    <property type="entry name" value="N_methyl"/>
    <property type="match status" value="1"/>
</dbReference>
<dbReference type="AlphaFoldDB" id="A0A1M7PBK6"/>
<dbReference type="InterPro" id="IPR022346">
    <property type="entry name" value="T2SS_GspH"/>
</dbReference>
<evidence type="ECO:0000256" key="11">
    <source>
        <dbReference type="SAM" id="Phobius"/>
    </source>
</evidence>
<evidence type="ECO:0000313" key="14">
    <source>
        <dbReference type="Proteomes" id="UP000183983"/>
    </source>
</evidence>
<dbReference type="GO" id="GO:0015627">
    <property type="term" value="C:type II protein secretion system complex"/>
    <property type="evidence" value="ECO:0007669"/>
    <property type="project" value="InterPro"/>
</dbReference>
<comment type="subcellular location">
    <subcellularLocation>
        <location evidence="1">Cell inner membrane</location>
        <topology evidence="1">Single-pass membrane protein</topology>
    </subcellularLocation>
</comment>
<evidence type="ECO:0000256" key="7">
    <source>
        <dbReference type="ARBA" id="ARBA00022989"/>
    </source>
</evidence>
<dbReference type="InterPro" id="IPR045584">
    <property type="entry name" value="Pilin-like"/>
</dbReference>
<sequence>MRHIAKGFSLVELLVAVSLVGILAAIAIPNFSSTLQSNKADTELNDLQRALNYARLEAINRGVTVRIAPTSGTAWNTELQVYLVSDAGTVSSDAKKVLRKVAPMSSGGTLVAVNALAANVNAMDFNNLGGLIAPTSAVAMTYTRGSIIRTMNICLTGRIVLGGSC</sequence>
<keyword evidence="4" id="KW-0488">Methylation</keyword>